<dbReference type="Proteomes" id="UP000292702">
    <property type="component" value="Unassembled WGS sequence"/>
</dbReference>
<comment type="caution">
    <text evidence="7">The sequence shown here is derived from an EMBL/GenBank/DDBJ whole genome shotgun (WGS) entry which is preliminary data.</text>
</comment>
<keyword evidence="3" id="KW-0862">Zinc</keyword>
<dbReference type="Pfam" id="PF01753">
    <property type="entry name" value="zf-MYND"/>
    <property type="match status" value="1"/>
</dbReference>
<dbReference type="SUPFAM" id="SSF144232">
    <property type="entry name" value="HIT/MYND zinc finger-like"/>
    <property type="match status" value="1"/>
</dbReference>
<dbReference type="GO" id="GO:0008270">
    <property type="term" value="F:zinc ion binding"/>
    <property type="evidence" value="ECO:0007669"/>
    <property type="project" value="UniProtKB-KW"/>
</dbReference>
<dbReference type="OrthoDB" id="432970at2759"/>
<evidence type="ECO:0000256" key="5">
    <source>
        <dbReference type="SAM" id="MobiDB-lite"/>
    </source>
</evidence>
<accession>A0A4R0R1K4</accession>
<evidence type="ECO:0000256" key="4">
    <source>
        <dbReference type="PROSITE-ProRule" id="PRU00134"/>
    </source>
</evidence>
<evidence type="ECO:0000256" key="1">
    <source>
        <dbReference type="ARBA" id="ARBA00022723"/>
    </source>
</evidence>
<evidence type="ECO:0000256" key="2">
    <source>
        <dbReference type="ARBA" id="ARBA00022771"/>
    </source>
</evidence>
<dbReference type="AlphaFoldDB" id="A0A4R0R1K4"/>
<name>A0A4R0R1K4_9APHY</name>
<dbReference type="PROSITE" id="PS50865">
    <property type="entry name" value="ZF_MYND_2"/>
    <property type="match status" value="1"/>
</dbReference>
<evidence type="ECO:0000313" key="7">
    <source>
        <dbReference type="EMBL" id="TCD60800.1"/>
    </source>
</evidence>
<feature type="compositionally biased region" description="Polar residues" evidence="5">
    <location>
        <begin position="1"/>
        <end position="10"/>
    </location>
</feature>
<reference evidence="7 8" key="1">
    <citation type="submission" date="2018-11" db="EMBL/GenBank/DDBJ databases">
        <title>Genome assembly of Steccherinum ochraceum LE-BIN_3174, the white-rot fungus of the Steccherinaceae family (The Residual Polyporoid clade, Polyporales, Basidiomycota).</title>
        <authorList>
            <person name="Fedorova T.V."/>
            <person name="Glazunova O.A."/>
            <person name="Landesman E.O."/>
            <person name="Moiseenko K.V."/>
            <person name="Psurtseva N.V."/>
            <person name="Savinova O.S."/>
            <person name="Shakhova N.V."/>
            <person name="Tyazhelova T.V."/>
            <person name="Vasina D.V."/>
        </authorList>
    </citation>
    <scope>NUCLEOTIDE SEQUENCE [LARGE SCALE GENOMIC DNA]</scope>
    <source>
        <strain evidence="7 8">LE-BIN_3174</strain>
    </source>
</reference>
<gene>
    <name evidence="7" type="ORF">EIP91_009500</name>
</gene>
<feature type="region of interest" description="Disordered" evidence="5">
    <location>
        <begin position="548"/>
        <end position="572"/>
    </location>
</feature>
<keyword evidence="2 4" id="KW-0863">Zinc-finger</keyword>
<feature type="region of interest" description="Disordered" evidence="5">
    <location>
        <begin position="1"/>
        <end position="20"/>
    </location>
</feature>
<dbReference type="PROSITE" id="PS01360">
    <property type="entry name" value="ZF_MYND_1"/>
    <property type="match status" value="1"/>
</dbReference>
<dbReference type="EMBL" id="RWJN01000542">
    <property type="protein sequence ID" value="TCD60800.1"/>
    <property type="molecule type" value="Genomic_DNA"/>
</dbReference>
<evidence type="ECO:0000313" key="8">
    <source>
        <dbReference type="Proteomes" id="UP000292702"/>
    </source>
</evidence>
<evidence type="ECO:0000256" key="3">
    <source>
        <dbReference type="ARBA" id="ARBA00022833"/>
    </source>
</evidence>
<organism evidence="7 8">
    <name type="scientific">Steccherinum ochraceum</name>
    <dbReference type="NCBI Taxonomy" id="92696"/>
    <lineage>
        <taxon>Eukaryota</taxon>
        <taxon>Fungi</taxon>
        <taxon>Dikarya</taxon>
        <taxon>Basidiomycota</taxon>
        <taxon>Agaricomycotina</taxon>
        <taxon>Agaricomycetes</taxon>
        <taxon>Polyporales</taxon>
        <taxon>Steccherinaceae</taxon>
        <taxon>Steccherinum</taxon>
    </lineage>
</organism>
<dbReference type="Gene3D" id="6.10.140.2220">
    <property type="match status" value="1"/>
</dbReference>
<protein>
    <recommendedName>
        <fullName evidence="6">MYND-type domain-containing protein</fullName>
    </recommendedName>
</protein>
<feature type="domain" description="MYND-type" evidence="6">
    <location>
        <begin position="340"/>
        <end position="380"/>
    </location>
</feature>
<keyword evidence="8" id="KW-1185">Reference proteome</keyword>
<evidence type="ECO:0000259" key="6">
    <source>
        <dbReference type="PROSITE" id="PS50865"/>
    </source>
</evidence>
<keyword evidence="1" id="KW-0479">Metal-binding</keyword>
<proteinExistence type="predicted"/>
<dbReference type="InterPro" id="IPR002893">
    <property type="entry name" value="Znf_MYND"/>
</dbReference>
<sequence length="590" mass="68120">MSSLGRTGSTLPPRLDNNVKADTVLPPLPVVRADAEKWRRLGAGSFTEDEFKNHRSWLENMVQGWNASQAGTNSTSELSSKPDIPDAVVAYCAWWTEVPNLFQFCIFVHPSDLPDGITDEYVWVQRTMIRMYDESTPETRLECHFTRELETAEDSLLRTMHYRKNLIQCLMSPDTERYEEGFEQLTHYMGEQVEVLKWTYVPYVNAPWRHLPSLYAEYGAARVFTNRLDQETKTVLQNVLDAVGDPTTFDTSQLEWTTISARINMVLVLHVLGQEPEKERQLTEQAVTYIRRHPHLKDRLVRYLRRPDLPPHPVLVALGEDWFEDRSLTAREERRRYRKCAHCDLGEPVKTLSKCTGCQIVMYCSRDCQRAAWRGHRDICRKNMETRDSARNMIDQGLMSSTTLNNLTALSSWLSSSYYPNTEALIHALRLQQDLNRASAYIIFRLVSYVDNLRPRSDPRDHFRVDQLGVFKITDILEDVQHHERLESQEAARRSLDEHPRGLRKGKVYVLTYTFVVTGNVIGTYKCRAIGFSEDTVRRTPYDPAWREKVNRVGRPPQPFPSQSGAQDAEFDDQDPVARLASYLNAANIA</sequence>